<evidence type="ECO:0000256" key="4">
    <source>
        <dbReference type="ARBA" id="ARBA00022692"/>
    </source>
</evidence>
<evidence type="ECO:0000256" key="1">
    <source>
        <dbReference type="ARBA" id="ARBA00004141"/>
    </source>
</evidence>
<feature type="domain" description="SecA family profile" evidence="9">
    <location>
        <begin position="1"/>
        <end position="333"/>
    </location>
</feature>
<dbReference type="GO" id="GO:0005783">
    <property type="term" value="C:endoplasmic reticulum"/>
    <property type="evidence" value="ECO:0007669"/>
    <property type="project" value="TreeGrafter"/>
</dbReference>
<dbReference type="GO" id="GO:0016020">
    <property type="term" value="C:membrane"/>
    <property type="evidence" value="ECO:0007669"/>
    <property type="project" value="UniProtKB-SubCell"/>
</dbReference>
<evidence type="ECO:0000256" key="3">
    <source>
        <dbReference type="ARBA" id="ARBA00015571"/>
    </source>
</evidence>
<evidence type="ECO:0000313" key="11">
    <source>
        <dbReference type="Proteomes" id="UP000663836"/>
    </source>
</evidence>
<dbReference type="EMBL" id="CAJOBD010009341">
    <property type="protein sequence ID" value="CAF4133026.1"/>
    <property type="molecule type" value="Genomic_DNA"/>
</dbReference>
<dbReference type="SUPFAM" id="SSF52540">
    <property type="entry name" value="P-loop containing nucleoside triphosphate hydrolases"/>
    <property type="match status" value="1"/>
</dbReference>
<sequence>MLKHLAESDILDNHLNKMIDTAIQIYNDMKSKNELRDKYKIKNEIIHTKDNDGKFVSTTWFDYEDSFYYLKLIYEEYKNFKQVPLNEDCFGYLSVRCGLISYSELPNSYHGIFGVSGSLSKLSIGEKSLLTYYNIDKRSYYPSFFGGSKLEFNIIRDFIIKECENDWFYMIVTNAQRKIKEDRSVLIFFDNEMLLKEFWNDYSRDFDFAPFYITQNEIFDGENKLQYNDVCVDKLIKDEYAGHHRRVTLLTKVFGRGVDFQAETKVNKNGGIHVIQTFFSLDIKEEIQIKGRTARKDDPGSYELILCLKHLEKSELAEMNTSKFRNVKKDTSYNDLDKQRNKLFDDYCRNKLEKIKTNRERHQRTISFFQRAITKLNNNNLIGFQFRKVGESCPATFQTHYKTILASYHDLVKSWVEKFPSKNAKEYRLALKFFSNHLDRLKEFASASCFEEKDVLPEIHSISDILKHAAYKPELKAELLNSLTWSAWFRSLDINVVVQEAHAKIDHILLKKLPKHCLTDSQGFLRGIKSHITSWFSSQTDECLEYRKASRAVPHAQATVVQAMSMTIAQLFITPLGLVGEKFSEFFAGTMHHVPRIAWPIVVTVTIFILVFVTLVVSRYEIHAPMMLFSIRPSFQAAMMELKNKSNQSENTIEQLKNKIKELTLKQKPAIEDKAKPTQHVSGSSSNERIPLHSPHSRSNQPQNSKIEDDNDSRPQSASPEHFSEPSNIENTNDIGERSLSNQPNSSSERCLRLTGDHNDPMPD</sequence>
<evidence type="ECO:0000259" key="9">
    <source>
        <dbReference type="PROSITE" id="PS51196"/>
    </source>
</evidence>
<reference evidence="10" key="1">
    <citation type="submission" date="2021-02" db="EMBL/GenBank/DDBJ databases">
        <authorList>
            <person name="Nowell W R."/>
        </authorList>
    </citation>
    <scope>NUCLEOTIDE SEQUENCE</scope>
</reference>
<dbReference type="Proteomes" id="UP000663836">
    <property type="component" value="Unassembled WGS sequence"/>
</dbReference>
<keyword evidence="6 8" id="KW-0472">Membrane</keyword>
<dbReference type="Gene3D" id="3.40.50.300">
    <property type="entry name" value="P-loop containing nucleotide triphosphate hydrolases"/>
    <property type="match status" value="1"/>
</dbReference>
<dbReference type="InterPro" id="IPR027417">
    <property type="entry name" value="P-loop_NTPase"/>
</dbReference>
<dbReference type="InterPro" id="IPR014018">
    <property type="entry name" value="SecA_motor_DEAD"/>
</dbReference>
<dbReference type="PANTHER" id="PTHR34093:SF1">
    <property type="entry name" value="CHLORIDE CHANNEL CLIC-LIKE PROTEIN 1"/>
    <property type="match status" value="1"/>
</dbReference>
<dbReference type="AlphaFoldDB" id="A0A819X001"/>
<feature type="compositionally biased region" description="Polar residues" evidence="7">
    <location>
        <begin position="714"/>
        <end position="749"/>
    </location>
</feature>
<evidence type="ECO:0000256" key="6">
    <source>
        <dbReference type="ARBA" id="ARBA00023136"/>
    </source>
</evidence>
<comment type="caution">
    <text evidence="10">The sequence shown here is derived from an EMBL/GenBank/DDBJ whole genome shotgun (WGS) entry which is preliminary data.</text>
</comment>
<feature type="compositionally biased region" description="Polar residues" evidence="7">
    <location>
        <begin position="679"/>
        <end position="688"/>
    </location>
</feature>
<evidence type="ECO:0000256" key="7">
    <source>
        <dbReference type="SAM" id="MobiDB-lite"/>
    </source>
</evidence>
<dbReference type="PROSITE" id="PS51196">
    <property type="entry name" value="SECA_MOTOR_DEAD"/>
    <property type="match status" value="1"/>
</dbReference>
<dbReference type="InterPro" id="IPR009231">
    <property type="entry name" value="Chloride_chnl_CLIC-like"/>
</dbReference>
<name>A0A819X001_9BILA</name>
<dbReference type="PANTHER" id="PTHR34093">
    <property type="entry name" value="CHLORIDE CHANNEL CLIC-LIKE PROTEIN 1"/>
    <property type="match status" value="1"/>
</dbReference>
<feature type="region of interest" description="Disordered" evidence="7">
    <location>
        <begin position="665"/>
        <end position="764"/>
    </location>
</feature>
<accession>A0A819X001</accession>
<gene>
    <name evidence="10" type="ORF">JBS370_LOCUS33141</name>
</gene>
<dbReference type="GO" id="GO:0005254">
    <property type="term" value="F:chloride channel activity"/>
    <property type="evidence" value="ECO:0007669"/>
    <property type="project" value="TreeGrafter"/>
</dbReference>
<evidence type="ECO:0000256" key="5">
    <source>
        <dbReference type="ARBA" id="ARBA00022989"/>
    </source>
</evidence>
<proteinExistence type="inferred from homology"/>
<keyword evidence="4 8" id="KW-0812">Transmembrane</keyword>
<organism evidence="10 11">
    <name type="scientific">Rotaria sordida</name>
    <dbReference type="NCBI Taxonomy" id="392033"/>
    <lineage>
        <taxon>Eukaryota</taxon>
        <taxon>Metazoa</taxon>
        <taxon>Spiralia</taxon>
        <taxon>Gnathifera</taxon>
        <taxon>Rotifera</taxon>
        <taxon>Eurotatoria</taxon>
        <taxon>Bdelloidea</taxon>
        <taxon>Philodinida</taxon>
        <taxon>Philodinidae</taxon>
        <taxon>Rotaria</taxon>
    </lineage>
</organism>
<feature type="compositionally biased region" description="Basic and acidic residues" evidence="7">
    <location>
        <begin position="750"/>
        <end position="764"/>
    </location>
</feature>
<keyword evidence="5 8" id="KW-1133">Transmembrane helix</keyword>
<evidence type="ECO:0000313" key="10">
    <source>
        <dbReference type="EMBL" id="CAF4133026.1"/>
    </source>
</evidence>
<comment type="similarity">
    <text evidence="2">Belongs to the chloride channel MCLC family.</text>
</comment>
<feature type="transmembrane region" description="Helical" evidence="8">
    <location>
        <begin position="597"/>
        <end position="617"/>
    </location>
</feature>
<comment type="subcellular location">
    <subcellularLocation>
        <location evidence="1">Membrane</location>
        <topology evidence="1">Multi-pass membrane protein</topology>
    </subcellularLocation>
</comment>
<protein>
    <recommendedName>
        <fullName evidence="3">Chloride channel CLIC-like protein 1</fullName>
    </recommendedName>
</protein>
<evidence type="ECO:0000256" key="8">
    <source>
        <dbReference type="SAM" id="Phobius"/>
    </source>
</evidence>
<feature type="compositionally biased region" description="Basic and acidic residues" evidence="7">
    <location>
        <begin position="665"/>
        <end position="676"/>
    </location>
</feature>
<evidence type="ECO:0000256" key="2">
    <source>
        <dbReference type="ARBA" id="ARBA00005944"/>
    </source>
</evidence>